<gene>
    <name evidence="1" type="ORF">HMPREF9436_02284</name>
</gene>
<sequence length="62" mass="6908">MYSNMLGIDVTNPESGGEKLLLGRVAKIPGGKRQTFLQQNICGSIDTFRASMLKYYEKIPDL</sequence>
<dbReference type="STRING" id="748224.HMPREF9436_02284"/>
<dbReference type="EMBL" id="AECU01000175">
    <property type="protein sequence ID" value="EFQ06203.1"/>
    <property type="molecule type" value="Genomic_DNA"/>
</dbReference>
<organism evidence="1 2">
    <name type="scientific">Faecalibacterium cf. prausnitzii KLE1255</name>
    <dbReference type="NCBI Taxonomy" id="748224"/>
    <lineage>
        <taxon>Bacteria</taxon>
        <taxon>Bacillati</taxon>
        <taxon>Bacillota</taxon>
        <taxon>Clostridia</taxon>
        <taxon>Eubacteriales</taxon>
        <taxon>Oscillospiraceae</taxon>
        <taxon>Faecalibacterium</taxon>
    </lineage>
</organism>
<proteinExistence type="predicted"/>
<reference evidence="1 2" key="1">
    <citation type="submission" date="2010-08" db="EMBL/GenBank/DDBJ databases">
        <authorList>
            <person name="Weinstock G."/>
            <person name="Sodergren E."/>
            <person name="Clifton S."/>
            <person name="Fulton L."/>
            <person name="Fulton B."/>
            <person name="Courtney L."/>
            <person name="Fronick C."/>
            <person name="Harrison M."/>
            <person name="Strong C."/>
            <person name="Farmer C."/>
            <person name="Delahaunty K."/>
            <person name="Markovic C."/>
            <person name="Hall O."/>
            <person name="Minx P."/>
            <person name="Tomlinson C."/>
            <person name="Mitreva M."/>
            <person name="Hou S."/>
            <person name="Chen J."/>
            <person name="Wollam A."/>
            <person name="Pepin K.H."/>
            <person name="Johnson M."/>
            <person name="Bhonagiri V."/>
            <person name="Zhang X."/>
            <person name="Suruliraj S."/>
            <person name="Warren W."/>
            <person name="Chinwalla A."/>
            <person name="Mardis E.R."/>
            <person name="Wilson R.K."/>
        </authorList>
    </citation>
    <scope>NUCLEOTIDE SEQUENCE [LARGE SCALE GENOMIC DNA]</scope>
    <source>
        <strain evidence="1 2">KLE1255</strain>
    </source>
</reference>
<dbReference type="Proteomes" id="UP000006028">
    <property type="component" value="Unassembled WGS sequence"/>
</dbReference>
<comment type="caution">
    <text evidence="1">The sequence shown here is derived from an EMBL/GenBank/DDBJ whole genome shotgun (WGS) entry which is preliminary data.</text>
</comment>
<name>E2ZKT1_9FIRM</name>
<evidence type="ECO:0000313" key="1">
    <source>
        <dbReference type="EMBL" id="EFQ06203.1"/>
    </source>
</evidence>
<evidence type="ECO:0000313" key="2">
    <source>
        <dbReference type="Proteomes" id="UP000006028"/>
    </source>
</evidence>
<protein>
    <submittedName>
        <fullName evidence="1">Uncharacterized protein</fullName>
    </submittedName>
</protein>
<accession>E2ZKT1</accession>
<dbReference type="HOGENOM" id="CLU_2897498_0_0_9"/>
<dbReference type="BioCyc" id="FCF748224-HMP:GTSS-1390-MONOMER"/>
<dbReference type="AlphaFoldDB" id="E2ZKT1"/>